<evidence type="ECO:0000259" key="6">
    <source>
        <dbReference type="SMART" id="SM00062"/>
    </source>
</evidence>
<comment type="similarity">
    <text evidence="1">Belongs to the bacterial solute-binding protein 3 family.</text>
</comment>
<proteinExistence type="inferred from homology"/>
<dbReference type="InterPro" id="IPR001638">
    <property type="entry name" value="Solute-binding_3/MltF_N"/>
</dbReference>
<feature type="chain" id="PRO_5024365370" evidence="5">
    <location>
        <begin position="28"/>
        <end position="331"/>
    </location>
</feature>
<keyword evidence="3 5" id="KW-0732">Signal</keyword>
<keyword evidence="8" id="KW-1185">Reference proteome</keyword>
<dbReference type="Gene3D" id="3.40.190.10">
    <property type="entry name" value="Periplasmic binding protein-like II"/>
    <property type="match status" value="2"/>
</dbReference>
<accession>A0A5M3X5B5</accession>
<dbReference type="EMBL" id="BLAE01000096">
    <property type="protein sequence ID" value="GES16270.1"/>
    <property type="molecule type" value="Genomic_DNA"/>
</dbReference>
<evidence type="ECO:0000256" key="4">
    <source>
        <dbReference type="SAM" id="MobiDB-lite"/>
    </source>
</evidence>
<feature type="signal peptide" evidence="5">
    <location>
        <begin position="1"/>
        <end position="27"/>
    </location>
</feature>
<evidence type="ECO:0000256" key="2">
    <source>
        <dbReference type="ARBA" id="ARBA00022448"/>
    </source>
</evidence>
<protein>
    <submittedName>
        <fullName evidence="7">ABC transporter substrate-binding protein</fullName>
    </submittedName>
</protein>
<gene>
    <name evidence="7" type="primary">gluB</name>
    <name evidence="7" type="ORF">Amac_098680</name>
</gene>
<evidence type="ECO:0000313" key="7">
    <source>
        <dbReference type="EMBL" id="GES16270.1"/>
    </source>
</evidence>
<evidence type="ECO:0000256" key="1">
    <source>
        <dbReference type="ARBA" id="ARBA00010333"/>
    </source>
</evidence>
<dbReference type="PANTHER" id="PTHR30085">
    <property type="entry name" value="AMINO ACID ABC TRANSPORTER PERMEASE"/>
    <property type="match status" value="1"/>
</dbReference>
<dbReference type="GO" id="GO:0005576">
    <property type="term" value="C:extracellular region"/>
    <property type="evidence" value="ECO:0007669"/>
    <property type="project" value="TreeGrafter"/>
</dbReference>
<dbReference type="RefSeq" id="WP_155361310.1">
    <property type="nucleotide sequence ID" value="NZ_BAAAHL010000053.1"/>
</dbReference>
<dbReference type="SUPFAM" id="SSF53850">
    <property type="entry name" value="Periplasmic binding protein-like II"/>
    <property type="match status" value="1"/>
</dbReference>
<dbReference type="InterPro" id="IPR051455">
    <property type="entry name" value="Bact_solute-bind_prot3"/>
</dbReference>
<evidence type="ECO:0000256" key="3">
    <source>
        <dbReference type="ARBA" id="ARBA00022729"/>
    </source>
</evidence>
<feature type="domain" description="Solute-binding protein family 3/N-terminal" evidence="6">
    <location>
        <begin position="42"/>
        <end position="270"/>
    </location>
</feature>
<dbReference type="SMART" id="SM00062">
    <property type="entry name" value="PBPb"/>
    <property type="match status" value="1"/>
</dbReference>
<evidence type="ECO:0000313" key="8">
    <source>
        <dbReference type="Proteomes" id="UP000331127"/>
    </source>
</evidence>
<feature type="region of interest" description="Disordered" evidence="4">
    <location>
        <begin position="264"/>
        <end position="331"/>
    </location>
</feature>
<dbReference type="Proteomes" id="UP000331127">
    <property type="component" value="Unassembled WGS sequence"/>
</dbReference>
<sequence length="331" mass="36588">MASRSWNGRRHAVVPLAMLLGLVPACAPGSSEPPPEKYLSGTVQIGVNTDIPGWSLYSNGVWDGFDIKLGNWLGTEIGFRPQYTPLTDDERMIKLKETTEAEQSNGNGPGIKLVMANFSITDERRQDVDFAGPYFIDSQGVLVGAGSDITKVEDIRNKIICTSRGSTTETRLFDMDIQPAPENTLQKCVERLLDGEVDAVSTDRVILESFAARHPGRLRLVPGIRVGSERYGIGFPDNRPRLCTFLTSSITKFINEEWDQKLKDALPGVPPEDRKPNSDALDPCEPSDQEQAAAPANGLNDRRITVPTSIARRTRAAAREGQRQSNRRRQR</sequence>
<dbReference type="Pfam" id="PF00497">
    <property type="entry name" value="SBP_bac_3"/>
    <property type="match status" value="1"/>
</dbReference>
<name>A0A5M3X5B5_9ACTN</name>
<dbReference type="OrthoDB" id="3229768at2"/>
<dbReference type="GO" id="GO:0030288">
    <property type="term" value="C:outer membrane-bounded periplasmic space"/>
    <property type="evidence" value="ECO:0007669"/>
    <property type="project" value="TreeGrafter"/>
</dbReference>
<keyword evidence="2" id="KW-0813">Transport</keyword>
<reference evidence="7 8" key="1">
    <citation type="submission" date="2019-10" db="EMBL/GenBank/DDBJ databases">
        <title>Whole genome shotgun sequence of Acrocarpospora macrocephala NBRC 16266.</title>
        <authorList>
            <person name="Ichikawa N."/>
            <person name="Kimura A."/>
            <person name="Kitahashi Y."/>
            <person name="Komaki H."/>
            <person name="Oguchi A."/>
        </authorList>
    </citation>
    <scope>NUCLEOTIDE SEQUENCE [LARGE SCALE GENOMIC DNA]</scope>
    <source>
        <strain evidence="7 8">NBRC 16266</strain>
    </source>
</reference>
<dbReference type="GO" id="GO:0006865">
    <property type="term" value="P:amino acid transport"/>
    <property type="evidence" value="ECO:0007669"/>
    <property type="project" value="TreeGrafter"/>
</dbReference>
<dbReference type="AlphaFoldDB" id="A0A5M3X5B5"/>
<organism evidence="7 8">
    <name type="scientific">Acrocarpospora macrocephala</name>
    <dbReference type="NCBI Taxonomy" id="150177"/>
    <lineage>
        <taxon>Bacteria</taxon>
        <taxon>Bacillati</taxon>
        <taxon>Actinomycetota</taxon>
        <taxon>Actinomycetes</taxon>
        <taxon>Streptosporangiales</taxon>
        <taxon>Streptosporangiaceae</taxon>
        <taxon>Acrocarpospora</taxon>
    </lineage>
</organism>
<comment type="caution">
    <text evidence="7">The sequence shown here is derived from an EMBL/GenBank/DDBJ whole genome shotgun (WGS) entry which is preliminary data.</text>
</comment>
<dbReference type="PANTHER" id="PTHR30085:SF6">
    <property type="entry name" value="ABC TRANSPORTER GLUTAMINE-BINDING PROTEIN GLNH"/>
    <property type="match status" value="1"/>
</dbReference>
<evidence type="ECO:0000256" key="5">
    <source>
        <dbReference type="SAM" id="SignalP"/>
    </source>
</evidence>